<dbReference type="Proteomes" id="UP000789706">
    <property type="component" value="Unassembled WGS sequence"/>
</dbReference>
<proteinExistence type="predicted"/>
<evidence type="ECO:0000313" key="2">
    <source>
        <dbReference type="Proteomes" id="UP000789706"/>
    </source>
</evidence>
<name>A0A9N8YZI7_9GLOM</name>
<dbReference type="AlphaFoldDB" id="A0A9N8YZI7"/>
<sequence length="361" mass="42698">MMEPKYISFNNYFKYIDLLGTQKKLRRKDELIRPLTLICDNILNMDLYLDCHPNNELLKLKKLISVPKRQKETLKSLRLKSVNCYSFMRKSSRVGQNISLQELYINCCDGLHKSDWLTLASSFTHLNRFYFIYKDNRYSRNFITKILVKTNANLRNIDISLYPITPFDIFSTILNYCTKITELTLHNSSPAQVIAIFNNNFNELRRFSFDCVEISSDSLREFFKGWIRCCKGGGGNKKLRGLRILNKQIPLLELMGDYHFKVIEKYGIQLDYYFDLFPSLLINRIWCKAIISLLWELIIDQEYCPDHELRKKALCIRTYIYIIFSIEIIITQKRLENLLIIGGTYLDRDLLLRANISQKVH</sequence>
<accession>A0A9N8YZI7</accession>
<comment type="caution">
    <text evidence="1">The sequence shown here is derived from an EMBL/GenBank/DDBJ whole genome shotgun (WGS) entry which is preliminary data.</text>
</comment>
<dbReference type="Gene3D" id="3.80.10.10">
    <property type="entry name" value="Ribonuclease Inhibitor"/>
    <property type="match status" value="1"/>
</dbReference>
<keyword evidence="2" id="KW-1185">Reference proteome</keyword>
<organism evidence="1 2">
    <name type="scientific">Diversispora eburnea</name>
    <dbReference type="NCBI Taxonomy" id="1213867"/>
    <lineage>
        <taxon>Eukaryota</taxon>
        <taxon>Fungi</taxon>
        <taxon>Fungi incertae sedis</taxon>
        <taxon>Mucoromycota</taxon>
        <taxon>Glomeromycotina</taxon>
        <taxon>Glomeromycetes</taxon>
        <taxon>Diversisporales</taxon>
        <taxon>Diversisporaceae</taxon>
        <taxon>Diversispora</taxon>
    </lineage>
</organism>
<reference evidence="1" key="1">
    <citation type="submission" date="2021-06" db="EMBL/GenBank/DDBJ databases">
        <authorList>
            <person name="Kallberg Y."/>
            <person name="Tangrot J."/>
            <person name="Rosling A."/>
        </authorList>
    </citation>
    <scope>NUCLEOTIDE SEQUENCE</scope>
    <source>
        <strain evidence="1">AZ414A</strain>
    </source>
</reference>
<dbReference type="EMBL" id="CAJVPK010000140">
    <property type="protein sequence ID" value="CAG8458171.1"/>
    <property type="molecule type" value="Genomic_DNA"/>
</dbReference>
<protein>
    <submittedName>
        <fullName evidence="1">8687_t:CDS:1</fullName>
    </submittedName>
</protein>
<gene>
    <name evidence="1" type="ORF">DEBURN_LOCUS2528</name>
</gene>
<dbReference type="SUPFAM" id="SSF52047">
    <property type="entry name" value="RNI-like"/>
    <property type="match status" value="1"/>
</dbReference>
<dbReference type="InterPro" id="IPR032675">
    <property type="entry name" value="LRR_dom_sf"/>
</dbReference>
<evidence type="ECO:0000313" key="1">
    <source>
        <dbReference type="EMBL" id="CAG8458171.1"/>
    </source>
</evidence>